<protein>
    <recommendedName>
        <fullName evidence="2">BTB domain-containing protein</fullName>
    </recommendedName>
</protein>
<keyword evidence="4" id="KW-1185">Reference proteome</keyword>
<dbReference type="SMART" id="SM00225">
    <property type="entry name" value="BTB"/>
    <property type="match status" value="1"/>
</dbReference>
<dbReference type="Proteomes" id="UP001221757">
    <property type="component" value="Unassembled WGS sequence"/>
</dbReference>
<organism evidence="3 4">
    <name type="scientific">Mycena rosella</name>
    <name type="common">Pink bonnet</name>
    <name type="synonym">Agaricus rosellus</name>
    <dbReference type="NCBI Taxonomy" id="1033263"/>
    <lineage>
        <taxon>Eukaryota</taxon>
        <taxon>Fungi</taxon>
        <taxon>Dikarya</taxon>
        <taxon>Basidiomycota</taxon>
        <taxon>Agaricomycotina</taxon>
        <taxon>Agaricomycetes</taxon>
        <taxon>Agaricomycetidae</taxon>
        <taxon>Agaricales</taxon>
        <taxon>Marasmiineae</taxon>
        <taxon>Mycenaceae</taxon>
        <taxon>Mycena</taxon>
    </lineage>
</organism>
<dbReference type="Pfam" id="PF00651">
    <property type="entry name" value="BTB"/>
    <property type="match status" value="1"/>
</dbReference>
<comment type="caution">
    <text evidence="3">The sequence shown here is derived from an EMBL/GenBank/DDBJ whole genome shotgun (WGS) entry which is preliminary data.</text>
</comment>
<dbReference type="SUPFAM" id="SSF54695">
    <property type="entry name" value="POZ domain"/>
    <property type="match status" value="1"/>
</dbReference>
<dbReference type="Gene3D" id="3.30.710.10">
    <property type="entry name" value="Potassium Channel Kv1.1, Chain A"/>
    <property type="match status" value="1"/>
</dbReference>
<proteinExistence type="predicted"/>
<evidence type="ECO:0000259" key="2">
    <source>
        <dbReference type="PROSITE" id="PS50097"/>
    </source>
</evidence>
<feature type="domain" description="BTB" evidence="2">
    <location>
        <begin position="34"/>
        <end position="97"/>
    </location>
</feature>
<dbReference type="AlphaFoldDB" id="A0AAD7GNN2"/>
<dbReference type="EMBL" id="JARKIE010000029">
    <property type="protein sequence ID" value="KAJ7697609.1"/>
    <property type="molecule type" value="Genomic_DNA"/>
</dbReference>
<evidence type="ECO:0000256" key="1">
    <source>
        <dbReference type="SAM" id="MobiDB-lite"/>
    </source>
</evidence>
<reference evidence="3" key="1">
    <citation type="submission" date="2023-03" db="EMBL/GenBank/DDBJ databases">
        <title>Massive genome expansion in bonnet fungi (Mycena s.s.) driven by repeated elements and novel gene families across ecological guilds.</title>
        <authorList>
            <consortium name="Lawrence Berkeley National Laboratory"/>
            <person name="Harder C.B."/>
            <person name="Miyauchi S."/>
            <person name="Viragh M."/>
            <person name="Kuo A."/>
            <person name="Thoen E."/>
            <person name="Andreopoulos B."/>
            <person name="Lu D."/>
            <person name="Skrede I."/>
            <person name="Drula E."/>
            <person name="Henrissat B."/>
            <person name="Morin E."/>
            <person name="Kohler A."/>
            <person name="Barry K."/>
            <person name="LaButti K."/>
            <person name="Morin E."/>
            <person name="Salamov A."/>
            <person name="Lipzen A."/>
            <person name="Mereny Z."/>
            <person name="Hegedus B."/>
            <person name="Baldrian P."/>
            <person name="Stursova M."/>
            <person name="Weitz H."/>
            <person name="Taylor A."/>
            <person name="Grigoriev I.V."/>
            <person name="Nagy L.G."/>
            <person name="Martin F."/>
            <person name="Kauserud H."/>
        </authorList>
    </citation>
    <scope>NUCLEOTIDE SEQUENCE</scope>
    <source>
        <strain evidence="3">CBHHK067</strain>
    </source>
</reference>
<accession>A0AAD7GNN2</accession>
<dbReference type="InterPro" id="IPR000210">
    <property type="entry name" value="BTB/POZ_dom"/>
</dbReference>
<evidence type="ECO:0000313" key="4">
    <source>
        <dbReference type="Proteomes" id="UP001221757"/>
    </source>
</evidence>
<feature type="region of interest" description="Disordered" evidence="1">
    <location>
        <begin position="1"/>
        <end position="24"/>
    </location>
</feature>
<gene>
    <name evidence="3" type="ORF">B0H17DRAFT_1051626</name>
</gene>
<sequence>MSEGSSAKRKRTEDPPAEPADAAPLRSKIWMPYGDIILQAESTQFRVNRDVLAQQSSVFRDMFSVPQPPNEPTVEGCPVVHVSATATDWELLLDVLYHPFHSGSRPFNVVASMLRLGRKYDIHDAKEDAVSRIRYEFPYSDLNMTKIQSRDVLHSPHLSANPDAIQETLLSGVPRNDGSRVNLPDNIKLTLAIALERILLFQRETLSWLEGDDVVPHESCDLPDKEKLDLAYTIDAWDEQWSGKLCGVCEDAAKACYETSRQKGWDLLPSFFGLPGWEDLEKMME</sequence>
<dbReference type="InterPro" id="IPR011333">
    <property type="entry name" value="SKP1/BTB/POZ_sf"/>
</dbReference>
<dbReference type="CDD" id="cd18186">
    <property type="entry name" value="BTB_POZ_ZBTB_KLHL-like"/>
    <property type="match status" value="1"/>
</dbReference>
<name>A0AAD7GNN2_MYCRO</name>
<dbReference type="PROSITE" id="PS50097">
    <property type="entry name" value="BTB"/>
    <property type="match status" value="1"/>
</dbReference>
<evidence type="ECO:0000313" key="3">
    <source>
        <dbReference type="EMBL" id="KAJ7697609.1"/>
    </source>
</evidence>